<dbReference type="EMBL" id="NXAO01000015">
    <property type="protein sequence ID" value="PHO16019.1"/>
    <property type="molecule type" value="Genomic_DNA"/>
</dbReference>
<dbReference type="Proteomes" id="UP000224740">
    <property type="component" value="Unassembled WGS sequence"/>
</dbReference>
<feature type="region of interest" description="Disordered" evidence="1">
    <location>
        <begin position="20"/>
        <end position="46"/>
    </location>
</feature>
<dbReference type="RefSeq" id="WP_099310408.1">
    <property type="nucleotide sequence ID" value="NZ_CP032101.1"/>
</dbReference>
<dbReference type="AlphaFoldDB" id="A0A347TMY9"/>
<evidence type="ECO:0000256" key="1">
    <source>
        <dbReference type="SAM" id="MobiDB-lite"/>
    </source>
</evidence>
<evidence type="ECO:0000313" key="3">
    <source>
        <dbReference type="EMBL" id="PHO16019.1"/>
    </source>
</evidence>
<proteinExistence type="predicted"/>
<keyword evidence="3" id="KW-0282">Flagellum</keyword>
<name>A0A347TMY9_9BACT</name>
<keyword evidence="3" id="KW-0969">Cilium</keyword>
<dbReference type="KEGG" id="amar:AMRN_2255"/>
<sequence>MELGRVADIDNAKVNHVEKAKKVSEVDNNNKVESDEKYKNAQGSQQDYDKNEVILDNVRFGYNKSSQDFFVKVKRGDAEYKYPTEDMMRVKAQLLNELKQKLDESK</sequence>
<keyword evidence="3" id="KW-0966">Cell projection</keyword>
<evidence type="ECO:0000313" key="2">
    <source>
        <dbReference type="EMBL" id="AXX87967.1"/>
    </source>
</evidence>
<evidence type="ECO:0000313" key="4">
    <source>
        <dbReference type="Proteomes" id="UP000224740"/>
    </source>
</evidence>
<gene>
    <name evidence="2" type="ORF">AMRN_2255</name>
    <name evidence="3" type="ORF">CPH92_03550</name>
</gene>
<accession>A0A347TMY9</accession>
<reference evidence="3" key="2">
    <citation type="submission" date="2017-09" db="EMBL/GenBank/DDBJ databases">
        <authorList>
            <person name="Perez-Cataluna A."/>
            <person name="Figueras M.J."/>
            <person name="Salas-Masso N."/>
        </authorList>
    </citation>
    <scope>NUCLEOTIDE SEQUENCE</scope>
    <source>
        <strain evidence="3">CECT 7727</strain>
    </source>
</reference>
<feature type="compositionally biased region" description="Basic and acidic residues" evidence="1">
    <location>
        <begin position="20"/>
        <end position="39"/>
    </location>
</feature>
<keyword evidence="4" id="KW-1185">Reference proteome</keyword>
<dbReference type="Proteomes" id="UP000264693">
    <property type="component" value="Chromosome"/>
</dbReference>
<reference evidence="4" key="1">
    <citation type="submission" date="2017-09" db="EMBL/GenBank/DDBJ databases">
        <title>Arcobacter canalis sp. nov., a new species isolated from a water canal contaminated with urban sewage.</title>
        <authorList>
            <person name="Perez-Cataluna A."/>
            <person name="Salas-Masso N."/>
            <person name="Figueras M.J."/>
        </authorList>
    </citation>
    <scope>NUCLEOTIDE SEQUENCE [LARGE SCALE GENOMIC DNA]</scope>
    <source>
        <strain evidence="4">CECT 7727</strain>
    </source>
</reference>
<evidence type="ECO:0000313" key="5">
    <source>
        <dbReference type="Proteomes" id="UP000264693"/>
    </source>
</evidence>
<reference evidence="2 5" key="3">
    <citation type="submission" date="2018-08" db="EMBL/GenBank/DDBJ databases">
        <title>Complete genome of the Arcobacter marinus type strain JCM 15502.</title>
        <authorList>
            <person name="Miller W.G."/>
            <person name="Yee E."/>
            <person name="Huynh S."/>
            <person name="Parker C.T."/>
        </authorList>
    </citation>
    <scope>NUCLEOTIDE SEQUENCE [LARGE SCALE GENOMIC DNA]</scope>
    <source>
        <strain evidence="2 5">JCM 15502</strain>
    </source>
</reference>
<organism evidence="2 5">
    <name type="scientific">Malaciobacter marinus</name>
    <dbReference type="NCBI Taxonomy" id="505249"/>
    <lineage>
        <taxon>Bacteria</taxon>
        <taxon>Pseudomonadati</taxon>
        <taxon>Campylobacterota</taxon>
        <taxon>Epsilonproteobacteria</taxon>
        <taxon>Campylobacterales</taxon>
        <taxon>Arcobacteraceae</taxon>
        <taxon>Malaciobacter</taxon>
    </lineage>
</organism>
<protein>
    <submittedName>
        <fullName evidence="2">FlaG family protein</fullName>
    </submittedName>
    <submittedName>
        <fullName evidence="3">Flagellin</fullName>
    </submittedName>
</protein>
<dbReference type="EMBL" id="CP032101">
    <property type="protein sequence ID" value="AXX87967.1"/>
    <property type="molecule type" value="Genomic_DNA"/>
</dbReference>